<reference evidence="9" key="1">
    <citation type="submission" date="2018-04" db="EMBL/GenBank/DDBJ databases">
        <authorList>
            <person name="Jy Z."/>
        </authorList>
    </citation>
    <scope>NUCLEOTIDE SEQUENCE</scope>
    <source>
        <strain evidence="10">AS13</strain>
        <strain evidence="9">LA18</strain>
    </source>
</reference>
<dbReference type="FunFam" id="1.20.58.110:FF:000001">
    <property type="entry name" value="30S ribosomal protein S20"/>
    <property type="match status" value="1"/>
</dbReference>
<dbReference type="GO" id="GO:0015935">
    <property type="term" value="C:small ribosomal subunit"/>
    <property type="evidence" value="ECO:0007669"/>
    <property type="project" value="TreeGrafter"/>
</dbReference>
<evidence type="ECO:0000256" key="4">
    <source>
        <dbReference type="ARBA" id="ARBA00022884"/>
    </source>
</evidence>
<dbReference type="GO" id="GO:0003735">
    <property type="term" value="F:structural constituent of ribosome"/>
    <property type="evidence" value="ECO:0007669"/>
    <property type="project" value="InterPro"/>
</dbReference>
<accession>A0A5E4SWQ8</accession>
<dbReference type="Proteomes" id="UP001172791">
    <property type="component" value="Unassembled WGS sequence"/>
</dbReference>
<dbReference type="SUPFAM" id="SSF46992">
    <property type="entry name" value="Ribosomal protein S20"/>
    <property type="match status" value="1"/>
</dbReference>
<keyword evidence="5 8" id="KW-0689">Ribosomal protein</keyword>
<dbReference type="GO" id="GO:0070181">
    <property type="term" value="F:small ribosomal subunit rRNA binding"/>
    <property type="evidence" value="ECO:0007669"/>
    <property type="project" value="TreeGrafter"/>
</dbReference>
<dbReference type="Gene3D" id="1.20.58.110">
    <property type="entry name" value="Ribosomal protein S20"/>
    <property type="match status" value="1"/>
</dbReference>
<dbReference type="InterPro" id="IPR002583">
    <property type="entry name" value="Ribosomal_bS20"/>
</dbReference>
<organism evidence="11 12">
    <name type="scientific">Pandoraea cepalis</name>
    <dbReference type="NCBI Taxonomy" id="2508294"/>
    <lineage>
        <taxon>Bacteria</taxon>
        <taxon>Pseudomonadati</taxon>
        <taxon>Pseudomonadota</taxon>
        <taxon>Betaproteobacteria</taxon>
        <taxon>Burkholderiales</taxon>
        <taxon>Burkholderiaceae</taxon>
        <taxon>Pandoraea</taxon>
    </lineage>
</organism>
<evidence type="ECO:0000256" key="2">
    <source>
        <dbReference type="ARBA" id="ARBA00007634"/>
    </source>
</evidence>
<comment type="similarity">
    <text evidence="2 8">Belongs to the bacterial ribosomal protein bS20 family.</text>
</comment>
<evidence type="ECO:0000313" key="10">
    <source>
        <dbReference type="EMBL" id="MDN4579120.1"/>
    </source>
</evidence>
<evidence type="ECO:0000313" key="11">
    <source>
        <dbReference type="EMBL" id="VVD80210.1"/>
    </source>
</evidence>
<dbReference type="PANTHER" id="PTHR33398:SF1">
    <property type="entry name" value="SMALL RIBOSOMAL SUBUNIT PROTEIN BS20C"/>
    <property type="match status" value="1"/>
</dbReference>
<keyword evidence="13" id="KW-1185">Reference proteome</keyword>
<dbReference type="InterPro" id="IPR036510">
    <property type="entry name" value="Ribosomal_bS20_sf"/>
</dbReference>
<dbReference type="EMBL" id="QAIC01000041">
    <property type="protein sequence ID" value="MDN4575050.1"/>
    <property type="molecule type" value="Genomic_DNA"/>
</dbReference>
<dbReference type="AlphaFoldDB" id="A0A5E4SWQ8"/>
<dbReference type="PANTHER" id="PTHR33398">
    <property type="entry name" value="30S RIBOSOMAL PROTEIN S20"/>
    <property type="match status" value="1"/>
</dbReference>
<proteinExistence type="inferred from homology"/>
<dbReference type="EMBL" id="QAID01000042">
    <property type="protein sequence ID" value="MDN4579120.1"/>
    <property type="molecule type" value="Genomic_DNA"/>
</dbReference>
<evidence type="ECO:0000256" key="1">
    <source>
        <dbReference type="ARBA" id="ARBA00003134"/>
    </source>
</evidence>
<evidence type="ECO:0000313" key="9">
    <source>
        <dbReference type="EMBL" id="MDN4575050.1"/>
    </source>
</evidence>
<evidence type="ECO:0000256" key="8">
    <source>
        <dbReference type="HAMAP-Rule" id="MF_00500"/>
    </source>
</evidence>
<sequence length="90" mass="9628">MANTAQARKRARQTVKINAHNSALRSRLRTAVKAVRKAIAAGDPTAAKEVLRKSAKTIDIIADKKIVHKNTAARQKSRLSAAIKAMSAAA</sequence>
<evidence type="ECO:0000256" key="3">
    <source>
        <dbReference type="ARBA" id="ARBA00022730"/>
    </source>
</evidence>
<dbReference type="OrthoDB" id="9807974at2"/>
<evidence type="ECO:0000256" key="7">
    <source>
        <dbReference type="ARBA" id="ARBA00035136"/>
    </source>
</evidence>
<keyword evidence="4 8" id="KW-0694">RNA-binding</keyword>
<evidence type="ECO:0000256" key="6">
    <source>
        <dbReference type="ARBA" id="ARBA00023274"/>
    </source>
</evidence>
<name>A0A5E4SWQ8_9BURK</name>
<reference evidence="11 12" key="2">
    <citation type="submission" date="2019-08" db="EMBL/GenBank/DDBJ databases">
        <authorList>
            <person name="Peeters C."/>
        </authorList>
    </citation>
    <scope>NUCLEOTIDE SEQUENCE [LARGE SCALE GENOMIC DNA]</scope>
    <source>
        <strain evidence="11 12">LMG 31106</strain>
    </source>
</reference>
<dbReference type="EMBL" id="CABPSL010000002">
    <property type="protein sequence ID" value="VVD80210.1"/>
    <property type="molecule type" value="Genomic_DNA"/>
</dbReference>
<keyword evidence="6 8" id="KW-0687">Ribonucleoprotein</keyword>
<evidence type="ECO:0000313" key="12">
    <source>
        <dbReference type="Proteomes" id="UP000384354"/>
    </source>
</evidence>
<dbReference type="GO" id="GO:0006412">
    <property type="term" value="P:translation"/>
    <property type="evidence" value="ECO:0007669"/>
    <property type="project" value="UniProtKB-UniRule"/>
</dbReference>
<gene>
    <name evidence="8" type="primary">rpsT</name>
    <name evidence="9" type="ORF">DBA34_17540</name>
    <name evidence="10" type="ORF">DBB29_13450</name>
    <name evidence="11" type="ORF">PCE31106_01065</name>
</gene>
<keyword evidence="3 8" id="KW-0699">rRNA-binding</keyword>
<evidence type="ECO:0000313" key="13">
    <source>
        <dbReference type="Proteomes" id="UP001172788"/>
    </source>
</evidence>
<dbReference type="RefSeq" id="WP_017232742.1">
    <property type="nucleotide sequence ID" value="NZ_CABPSL010000002.1"/>
</dbReference>
<dbReference type="Proteomes" id="UP001172788">
    <property type="component" value="Unassembled WGS sequence"/>
</dbReference>
<dbReference type="Pfam" id="PF01649">
    <property type="entry name" value="Ribosomal_S20p"/>
    <property type="match status" value="1"/>
</dbReference>
<comment type="function">
    <text evidence="1 8">Binds directly to 16S ribosomal RNA.</text>
</comment>
<protein>
    <recommendedName>
        <fullName evidence="7 8">Small ribosomal subunit protein bS20</fullName>
    </recommendedName>
</protein>
<dbReference type="NCBIfam" id="TIGR00029">
    <property type="entry name" value="S20"/>
    <property type="match status" value="1"/>
</dbReference>
<evidence type="ECO:0000256" key="5">
    <source>
        <dbReference type="ARBA" id="ARBA00022980"/>
    </source>
</evidence>
<dbReference type="HAMAP" id="MF_00500">
    <property type="entry name" value="Ribosomal_bS20"/>
    <property type="match status" value="1"/>
</dbReference>
<dbReference type="Proteomes" id="UP000384354">
    <property type="component" value="Unassembled WGS sequence"/>
</dbReference>
<dbReference type="GO" id="GO:0005829">
    <property type="term" value="C:cytosol"/>
    <property type="evidence" value="ECO:0007669"/>
    <property type="project" value="TreeGrafter"/>
</dbReference>